<dbReference type="Proteomes" id="UP000269692">
    <property type="component" value="Unassembled WGS sequence"/>
</dbReference>
<dbReference type="FunFam" id="1.10.10.10:FF:000001">
    <property type="entry name" value="LysR family transcriptional regulator"/>
    <property type="match status" value="1"/>
</dbReference>
<protein>
    <submittedName>
        <fullName evidence="7">LysR family transcriptional regulator</fullName>
    </submittedName>
</protein>
<dbReference type="InterPro" id="IPR005119">
    <property type="entry name" value="LysR_subst-bd"/>
</dbReference>
<dbReference type="InterPro" id="IPR000847">
    <property type="entry name" value="LysR_HTH_N"/>
</dbReference>
<evidence type="ECO:0000256" key="4">
    <source>
        <dbReference type="ARBA" id="ARBA00023159"/>
    </source>
</evidence>
<dbReference type="PANTHER" id="PTHR30293">
    <property type="entry name" value="TRANSCRIPTIONAL REGULATORY PROTEIN NAC-RELATED"/>
    <property type="match status" value="1"/>
</dbReference>
<evidence type="ECO:0000259" key="6">
    <source>
        <dbReference type="PROSITE" id="PS50931"/>
    </source>
</evidence>
<dbReference type="PANTHER" id="PTHR30293:SF0">
    <property type="entry name" value="NITROGEN ASSIMILATION REGULATORY PROTEIN NAC"/>
    <property type="match status" value="1"/>
</dbReference>
<dbReference type="GO" id="GO:0003677">
    <property type="term" value="F:DNA binding"/>
    <property type="evidence" value="ECO:0007669"/>
    <property type="project" value="UniProtKB-KW"/>
</dbReference>
<dbReference type="Gene3D" id="1.10.10.10">
    <property type="entry name" value="Winged helix-like DNA-binding domain superfamily/Winged helix DNA-binding domain"/>
    <property type="match status" value="1"/>
</dbReference>
<dbReference type="GO" id="GO:2000142">
    <property type="term" value="P:regulation of DNA-templated transcription initiation"/>
    <property type="evidence" value="ECO:0007669"/>
    <property type="project" value="TreeGrafter"/>
</dbReference>
<sequence length="318" mass="34655">MDVRELRYFRTVAEARSFSKAALKLRVAQPALSRQIRRLESSLGMPLFARHSRGVVLTGAGEFLFERTTTLFDDLARIQRDIASYAGAKSRSVTLGVPPATARLLVPPLLRAVAEETPNLTLRIMEGFSGVLHEWLSTGQVDIAFMHNPSLAPNLTFVPMLVERIYLVEPPGTPPRENLTLAEALSRPLYLPSQTNSLRQLVDKLTARDKLKLDILQEIDGLTVTKALVQEGMGATLYAYSAVQKEVSAGELTASPIVTAGAVWSLGAALKTDQNAGQLADFVALLGRQVAALVDQGVWRGKLHRLPRVSKPGKAAWG</sequence>
<keyword evidence="4" id="KW-0010">Activator</keyword>
<dbReference type="RefSeq" id="WP_121624806.1">
    <property type="nucleotide sequence ID" value="NZ_JACIIW010000010.1"/>
</dbReference>
<evidence type="ECO:0000313" key="7">
    <source>
        <dbReference type="EMBL" id="RLP74644.1"/>
    </source>
</evidence>
<evidence type="ECO:0000256" key="2">
    <source>
        <dbReference type="ARBA" id="ARBA00023015"/>
    </source>
</evidence>
<gene>
    <name evidence="7" type="ORF">D9R14_18390</name>
</gene>
<evidence type="ECO:0000313" key="8">
    <source>
        <dbReference type="Proteomes" id="UP000269692"/>
    </source>
</evidence>
<dbReference type="Pfam" id="PF03466">
    <property type="entry name" value="LysR_substrate"/>
    <property type="match status" value="1"/>
</dbReference>
<dbReference type="Gene3D" id="3.40.190.290">
    <property type="match status" value="1"/>
</dbReference>
<dbReference type="OrthoDB" id="8479357at2"/>
<dbReference type="PRINTS" id="PR00039">
    <property type="entry name" value="HTHLYSR"/>
</dbReference>
<dbReference type="EMBL" id="RCTF01000018">
    <property type="protein sequence ID" value="RLP74644.1"/>
    <property type="molecule type" value="Genomic_DNA"/>
</dbReference>
<evidence type="ECO:0000256" key="1">
    <source>
        <dbReference type="ARBA" id="ARBA00009437"/>
    </source>
</evidence>
<keyword evidence="8" id="KW-1185">Reference proteome</keyword>
<evidence type="ECO:0000256" key="3">
    <source>
        <dbReference type="ARBA" id="ARBA00023125"/>
    </source>
</evidence>
<comment type="caution">
    <text evidence="7">The sequence shown here is derived from an EMBL/GenBank/DDBJ whole genome shotgun (WGS) entry which is preliminary data.</text>
</comment>
<accession>A0A3L7A3G1</accession>
<reference evidence="7 8" key="1">
    <citation type="submission" date="2018-10" db="EMBL/GenBank/DDBJ databases">
        <title>Xanthobacter tagetidis genome sequencing and assembly.</title>
        <authorList>
            <person name="Maclea K.S."/>
            <person name="Goen A.E."/>
            <person name="Fatima S.A."/>
        </authorList>
    </citation>
    <scope>NUCLEOTIDE SEQUENCE [LARGE SCALE GENOMIC DNA]</scope>
    <source>
        <strain evidence="7 8">ATCC 700314</strain>
    </source>
</reference>
<dbReference type="InterPro" id="IPR036390">
    <property type="entry name" value="WH_DNA-bd_sf"/>
</dbReference>
<organism evidence="7 8">
    <name type="scientific">Xanthobacter tagetidis</name>
    <dbReference type="NCBI Taxonomy" id="60216"/>
    <lineage>
        <taxon>Bacteria</taxon>
        <taxon>Pseudomonadati</taxon>
        <taxon>Pseudomonadota</taxon>
        <taxon>Alphaproteobacteria</taxon>
        <taxon>Hyphomicrobiales</taxon>
        <taxon>Xanthobacteraceae</taxon>
        <taxon>Xanthobacter</taxon>
    </lineage>
</organism>
<dbReference type="PROSITE" id="PS50931">
    <property type="entry name" value="HTH_LYSR"/>
    <property type="match status" value="1"/>
</dbReference>
<feature type="domain" description="HTH lysR-type" evidence="6">
    <location>
        <begin position="1"/>
        <end position="58"/>
    </location>
</feature>
<keyword evidence="3" id="KW-0238">DNA-binding</keyword>
<dbReference type="GO" id="GO:0003700">
    <property type="term" value="F:DNA-binding transcription factor activity"/>
    <property type="evidence" value="ECO:0007669"/>
    <property type="project" value="InterPro"/>
</dbReference>
<dbReference type="Pfam" id="PF00126">
    <property type="entry name" value="HTH_1"/>
    <property type="match status" value="1"/>
</dbReference>
<keyword evidence="2" id="KW-0805">Transcription regulation</keyword>
<keyword evidence="5" id="KW-0804">Transcription</keyword>
<dbReference type="SUPFAM" id="SSF53850">
    <property type="entry name" value="Periplasmic binding protein-like II"/>
    <property type="match status" value="1"/>
</dbReference>
<dbReference type="AlphaFoldDB" id="A0A3L7A3G1"/>
<dbReference type="InterPro" id="IPR036388">
    <property type="entry name" value="WH-like_DNA-bd_sf"/>
</dbReference>
<comment type="similarity">
    <text evidence="1">Belongs to the LysR transcriptional regulatory family.</text>
</comment>
<evidence type="ECO:0000256" key="5">
    <source>
        <dbReference type="ARBA" id="ARBA00023163"/>
    </source>
</evidence>
<name>A0A3L7A3G1_9HYPH</name>
<proteinExistence type="inferred from homology"/>
<dbReference type="SUPFAM" id="SSF46785">
    <property type="entry name" value="Winged helix' DNA-binding domain"/>
    <property type="match status" value="1"/>
</dbReference>